<dbReference type="PROSITE" id="PS50977">
    <property type="entry name" value="HTH_TETR_2"/>
    <property type="match status" value="1"/>
</dbReference>
<dbReference type="AlphaFoldDB" id="A0A7H0GH52"/>
<keyword evidence="5" id="KW-1185">Reference proteome</keyword>
<proteinExistence type="predicted"/>
<dbReference type="Pfam" id="PF00440">
    <property type="entry name" value="TetR_N"/>
    <property type="match status" value="1"/>
</dbReference>
<evidence type="ECO:0000256" key="1">
    <source>
        <dbReference type="ARBA" id="ARBA00023125"/>
    </source>
</evidence>
<dbReference type="RefSeq" id="WP_187723298.1">
    <property type="nucleotide sequence ID" value="NZ_CP060783.1"/>
</dbReference>
<sequence length="206" mass="23360">MDASQTIPVQRRKSEATRQALLEAARVVIARDGYTNARIVDIAREAGKSAGVFYSYFEDKTGLFSALVEAFYQDIKRVTPTPKEYDDSPAEAVKSGIDAFWHAYRHFHPEMVGLLESALSDPDLLVVWRNIRQRGIRRFAHRIKKQQAHGKCLGMDPELSATALQGLMEFTCFNWHSQKLDFPGAPISDEKATEELYQIISRVLEI</sequence>
<dbReference type="GO" id="GO:0003677">
    <property type="term" value="F:DNA binding"/>
    <property type="evidence" value="ECO:0007669"/>
    <property type="project" value="UniProtKB-UniRule"/>
</dbReference>
<dbReference type="SUPFAM" id="SSF48498">
    <property type="entry name" value="Tetracyclin repressor-like, C-terminal domain"/>
    <property type="match status" value="1"/>
</dbReference>
<protein>
    <submittedName>
        <fullName evidence="4">TetR/AcrR family transcriptional regulator</fullName>
    </submittedName>
</protein>
<dbReference type="InterPro" id="IPR036271">
    <property type="entry name" value="Tet_transcr_reg_TetR-rel_C_sf"/>
</dbReference>
<evidence type="ECO:0000259" key="3">
    <source>
        <dbReference type="PROSITE" id="PS50977"/>
    </source>
</evidence>
<dbReference type="KEGG" id="daer:H9K75_15530"/>
<name>A0A7H0GH52_9BURK</name>
<evidence type="ECO:0000313" key="4">
    <source>
        <dbReference type="EMBL" id="QNP47618.1"/>
    </source>
</evidence>
<evidence type="ECO:0000313" key="5">
    <source>
        <dbReference type="Proteomes" id="UP000516028"/>
    </source>
</evidence>
<dbReference type="EMBL" id="CP060783">
    <property type="protein sequence ID" value="QNP47618.1"/>
    <property type="molecule type" value="Genomic_DNA"/>
</dbReference>
<dbReference type="InterPro" id="IPR001647">
    <property type="entry name" value="HTH_TetR"/>
</dbReference>
<dbReference type="Gene3D" id="1.10.10.60">
    <property type="entry name" value="Homeodomain-like"/>
    <property type="match status" value="1"/>
</dbReference>
<dbReference type="InterPro" id="IPR009057">
    <property type="entry name" value="Homeodomain-like_sf"/>
</dbReference>
<feature type="domain" description="HTH tetR-type" evidence="3">
    <location>
        <begin position="15"/>
        <end position="75"/>
    </location>
</feature>
<dbReference type="PRINTS" id="PR00455">
    <property type="entry name" value="HTHTETR"/>
</dbReference>
<evidence type="ECO:0000256" key="2">
    <source>
        <dbReference type="PROSITE-ProRule" id="PRU00335"/>
    </source>
</evidence>
<organism evidence="4 5">
    <name type="scientific">Diaphorobacter aerolatus</name>
    <dbReference type="NCBI Taxonomy" id="1288495"/>
    <lineage>
        <taxon>Bacteria</taxon>
        <taxon>Pseudomonadati</taxon>
        <taxon>Pseudomonadota</taxon>
        <taxon>Betaproteobacteria</taxon>
        <taxon>Burkholderiales</taxon>
        <taxon>Comamonadaceae</taxon>
        <taxon>Diaphorobacter</taxon>
    </lineage>
</organism>
<dbReference type="Proteomes" id="UP000516028">
    <property type="component" value="Chromosome"/>
</dbReference>
<dbReference type="InterPro" id="IPR050624">
    <property type="entry name" value="HTH-type_Tx_Regulator"/>
</dbReference>
<keyword evidence="1 2" id="KW-0238">DNA-binding</keyword>
<feature type="DNA-binding region" description="H-T-H motif" evidence="2">
    <location>
        <begin position="38"/>
        <end position="57"/>
    </location>
</feature>
<accession>A0A7H0GH52</accession>
<dbReference type="SUPFAM" id="SSF46689">
    <property type="entry name" value="Homeodomain-like"/>
    <property type="match status" value="1"/>
</dbReference>
<dbReference type="PANTHER" id="PTHR43479">
    <property type="entry name" value="ACREF/ENVCD OPERON REPRESSOR-RELATED"/>
    <property type="match status" value="1"/>
</dbReference>
<dbReference type="PANTHER" id="PTHR43479:SF11">
    <property type="entry name" value="ACREF_ENVCD OPERON REPRESSOR-RELATED"/>
    <property type="match status" value="1"/>
</dbReference>
<reference evidence="4 5" key="1">
    <citation type="submission" date="2020-08" db="EMBL/GenBank/DDBJ databases">
        <title>Genome sequence of Diaphorobacter aerolatus KACC 16536T.</title>
        <authorList>
            <person name="Hyun D.-W."/>
            <person name="Bae J.-W."/>
        </authorList>
    </citation>
    <scope>NUCLEOTIDE SEQUENCE [LARGE SCALE GENOMIC DNA]</scope>
    <source>
        <strain evidence="4 5">KACC 16536</strain>
    </source>
</reference>
<gene>
    <name evidence="4" type="ORF">H9K75_15530</name>
</gene>
<dbReference type="Gene3D" id="1.10.357.10">
    <property type="entry name" value="Tetracycline Repressor, domain 2"/>
    <property type="match status" value="1"/>
</dbReference>